<evidence type="ECO:0000313" key="2">
    <source>
        <dbReference type="EMBL" id="KAF2126766.1"/>
    </source>
</evidence>
<evidence type="ECO:0000313" key="3">
    <source>
        <dbReference type="Proteomes" id="UP000799771"/>
    </source>
</evidence>
<dbReference type="RefSeq" id="XP_033521158.1">
    <property type="nucleotide sequence ID" value="XM_033668616.1"/>
</dbReference>
<keyword evidence="1" id="KW-0472">Membrane</keyword>
<accession>A0A6A6A5E8</accession>
<protein>
    <submittedName>
        <fullName evidence="2">Uncharacterized protein</fullName>
    </submittedName>
</protein>
<name>A0A6A6A5E8_9PLEO</name>
<reference evidence="2" key="1">
    <citation type="journal article" date="2020" name="Stud. Mycol.">
        <title>101 Dothideomycetes genomes: a test case for predicting lifestyles and emergence of pathogens.</title>
        <authorList>
            <person name="Haridas S."/>
            <person name="Albert R."/>
            <person name="Binder M."/>
            <person name="Bloem J."/>
            <person name="Labutti K."/>
            <person name="Salamov A."/>
            <person name="Andreopoulos B."/>
            <person name="Baker S."/>
            <person name="Barry K."/>
            <person name="Bills G."/>
            <person name="Bluhm B."/>
            <person name="Cannon C."/>
            <person name="Castanera R."/>
            <person name="Culley D."/>
            <person name="Daum C."/>
            <person name="Ezra D."/>
            <person name="Gonzalez J."/>
            <person name="Henrissat B."/>
            <person name="Kuo A."/>
            <person name="Liang C."/>
            <person name="Lipzen A."/>
            <person name="Lutzoni F."/>
            <person name="Magnuson J."/>
            <person name="Mondo S."/>
            <person name="Nolan M."/>
            <person name="Ohm R."/>
            <person name="Pangilinan J."/>
            <person name="Park H.-J."/>
            <person name="Ramirez L."/>
            <person name="Alfaro M."/>
            <person name="Sun H."/>
            <person name="Tritt A."/>
            <person name="Yoshinaga Y."/>
            <person name="Zwiers L.-H."/>
            <person name="Turgeon B."/>
            <person name="Goodwin S."/>
            <person name="Spatafora J."/>
            <person name="Crous P."/>
            <person name="Grigoriev I."/>
        </authorList>
    </citation>
    <scope>NUCLEOTIDE SEQUENCE</scope>
    <source>
        <strain evidence="2">CBS 119687</strain>
    </source>
</reference>
<proteinExistence type="predicted"/>
<keyword evidence="3" id="KW-1185">Reference proteome</keyword>
<organism evidence="2 3">
    <name type="scientific">Dothidotthia symphoricarpi CBS 119687</name>
    <dbReference type="NCBI Taxonomy" id="1392245"/>
    <lineage>
        <taxon>Eukaryota</taxon>
        <taxon>Fungi</taxon>
        <taxon>Dikarya</taxon>
        <taxon>Ascomycota</taxon>
        <taxon>Pezizomycotina</taxon>
        <taxon>Dothideomycetes</taxon>
        <taxon>Pleosporomycetidae</taxon>
        <taxon>Pleosporales</taxon>
        <taxon>Dothidotthiaceae</taxon>
        <taxon>Dothidotthia</taxon>
    </lineage>
</organism>
<feature type="transmembrane region" description="Helical" evidence="1">
    <location>
        <begin position="58"/>
        <end position="76"/>
    </location>
</feature>
<gene>
    <name evidence="2" type="ORF">P153DRAFT_368817</name>
</gene>
<dbReference type="GeneID" id="54409048"/>
<dbReference type="EMBL" id="ML977512">
    <property type="protein sequence ID" value="KAF2126766.1"/>
    <property type="molecule type" value="Genomic_DNA"/>
</dbReference>
<keyword evidence="1" id="KW-0812">Transmembrane</keyword>
<dbReference type="Proteomes" id="UP000799771">
    <property type="component" value="Unassembled WGS sequence"/>
</dbReference>
<dbReference type="AlphaFoldDB" id="A0A6A6A5E8"/>
<evidence type="ECO:0000256" key="1">
    <source>
        <dbReference type="SAM" id="Phobius"/>
    </source>
</evidence>
<sequence>MDRACASVRPFVYHPHMPSPTSDLAPTSDLGKHRSSACTASLSEALRYGTCLVTRQDLWVALGVGFGSGWLFCAWLRAYTRHGQTRSDHIRPGTPLVEICMVDGFSWRERVFVEDFERGERLAARGGYICLLRVRYAVW</sequence>
<keyword evidence="1" id="KW-1133">Transmembrane helix</keyword>